<evidence type="ECO:0000256" key="2">
    <source>
        <dbReference type="SAM" id="Phobius"/>
    </source>
</evidence>
<feature type="transmembrane region" description="Helical" evidence="2">
    <location>
        <begin position="23"/>
        <end position="46"/>
    </location>
</feature>
<feature type="compositionally biased region" description="Basic and acidic residues" evidence="1">
    <location>
        <begin position="95"/>
        <end position="108"/>
    </location>
</feature>
<dbReference type="InterPro" id="IPR006311">
    <property type="entry name" value="TAT_signal"/>
</dbReference>
<protein>
    <submittedName>
        <fullName evidence="3">Right-handed parallel beta-helix repeat-containing protein</fullName>
    </submittedName>
</protein>
<dbReference type="KEGG" id="mprn:Q3V37_16890"/>
<sequence length="610" mass="60987">MSNDLTSTEGGPPTASPTRRRRALWVAGVAGLTGVVGLAALGGVAARDDKPSSGRVSDAQSSTNRQNVSDAGEKTDGTKENDGQDEWGGGDWSGGDDRYAKRDGKEHTSQVPCDSDKLIQAIVFANSQDGGTLELAKGCTYNLTRNDYEGNGLPVITERVTLKGDHTTIGRDATADYFRILNVGPGGHLTLKGLSIRGGQTIQRAMTLDPATVWAPYSASVRSTVAAAKPEATTAAPGAAAKPEATTKAKPAAATAAKPAAAEATAAAKPAAAEATAAAKPAAAKATAAATTAAKPAATAKAAPATVAAKPAGAVVPLVEEPGFNDGAGVLVQPGGRAEILDSELLYNQSGGNGGGLANFGAAKLSKSTVAHNTAFLHGGGIFNAGVLQVDESKVKDNTAIIGGGGIANGAAGIFGDEVDGGSVWVYKSEITDNETLGFGGGVLDVEGTTTLHDTTVRSNTAVLAGGGVAVADSQLTLKNATVASNSTAGVGGGLAVAFDSTATVENSAITDNTAGFFGAGLFNEDSVTTLRDSKVVGNRAIGPFARGGGIYNTDGGEVSLSRTTVAHNFATLPAGGVFNQLGSTVTLDDKSAVTANRPTNCFNVPDCFA</sequence>
<organism evidence="3 4">
    <name type="scientific">Micromonospora profundi</name>
    <dbReference type="NCBI Taxonomy" id="1420889"/>
    <lineage>
        <taxon>Bacteria</taxon>
        <taxon>Bacillati</taxon>
        <taxon>Actinomycetota</taxon>
        <taxon>Actinomycetes</taxon>
        <taxon>Micromonosporales</taxon>
        <taxon>Micromonosporaceae</taxon>
        <taxon>Micromonospora</taxon>
    </lineage>
</organism>
<dbReference type="InterPro" id="IPR011050">
    <property type="entry name" value="Pectin_lyase_fold/virulence"/>
</dbReference>
<reference evidence="3 4" key="1">
    <citation type="submission" date="2023-07" db="EMBL/GenBank/DDBJ databases">
        <title>Micromonospora profundi TRM 95458 converts glycerol to a new osmotic compound.</title>
        <authorList>
            <person name="Lu D."/>
        </authorList>
    </citation>
    <scope>NUCLEOTIDE SEQUENCE [LARGE SCALE GENOMIC DNA]</scope>
    <source>
        <strain evidence="3 4">TRM95458</strain>
    </source>
</reference>
<evidence type="ECO:0000313" key="3">
    <source>
        <dbReference type="EMBL" id="WLS43111.1"/>
    </source>
</evidence>
<evidence type="ECO:0000313" key="4">
    <source>
        <dbReference type="Proteomes" id="UP001235874"/>
    </source>
</evidence>
<proteinExistence type="predicted"/>
<keyword evidence="2" id="KW-0472">Membrane</keyword>
<name>A0AAJ6L2A1_9ACTN</name>
<gene>
    <name evidence="3" type="ORF">Q3V37_16890</name>
</gene>
<dbReference type="PANTHER" id="PTHR11319">
    <property type="entry name" value="G PROTEIN-COUPLED RECEPTOR-RELATED"/>
    <property type="match status" value="1"/>
</dbReference>
<dbReference type="PROSITE" id="PS51318">
    <property type="entry name" value="TAT"/>
    <property type="match status" value="1"/>
</dbReference>
<dbReference type="SUPFAM" id="SSF51126">
    <property type="entry name" value="Pectin lyase-like"/>
    <property type="match status" value="1"/>
</dbReference>
<feature type="compositionally biased region" description="Basic and acidic residues" evidence="1">
    <location>
        <begin position="71"/>
        <end position="82"/>
    </location>
</feature>
<dbReference type="EMBL" id="CP130472">
    <property type="protein sequence ID" value="WLS43111.1"/>
    <property type="molecule type" value="Genomic_DNA"/>
</dbReference>
<dbReference type="PANTHER" id="PTHR11319:SF35">
    <property type="entry name" value="OUTER MEMBRANE PROTEIN PMPC-RELATED"/>
    <property type="match status" value="1"/>
</dbReference>
<feature type="region of interest" description="Disordered" evidence="1">
    <location>
        <begin position="44"/>
        <end position="112"/>
    </location>
</feature>
<dbReference type="AlphaFoldDB" id="A0AAJ6L2A1"/>
<feature type="compositionally biased region" description="Polar residues" evidence="1">
    <location>
        <begin position="54"/>
        <end position="69"/>
    </location>
</feature>
<feature type="region of interest" description="Disordered" evidence="1">
    <location>
        <begin position="1"/>
        <end position="20"/>
    </location>
</feature>
<keyword evidence="2" id="KW-0812">Transmembrane</keyword>
<keyword evidence="2" id="KW-1133">Transmembrane helix</keyword>
<evidence type="ECO:0000256" key="1">
    <source>
        <dbReference type="SAM" id="MobiDB-lite"/>
    </source>
</evidence>
<dbReference type="Proteomes" id="UP001235874">
    <property type="component" value="Chromosome"/>
</dbReference>
<keyword evidence="4" id="KW-1185">Reference proteome</keyword>
<accession>A0AAJ6L2A1</accession>